<dbReference type="InParanoid" id="A0A168L8I5"/>
<proteinExistence type="predicted"/>
<organism evidence="9">
    <name type="scientific">Absidia glauca</name>
    <name type="common">Pin mould</name>
    <dbReference type="NCBI Taxonomy" id="4829"/>
    <lineage>
        <taxon>Eukaryota</taxon>
        <taxon>Fungi</taxon>
        <taxon>Fungi incertae sedis</taxon>
        <taxon>Mucoromycota</taxon>
        <taxon>Mucoromycotina</taxon>
        <taxon>Mucoromycetes</taxon>
        <taxon>Mucorales</taxon>
        <taxon>Cunninghamellaceae</taxon>
        <taxon>Absidia</taxon>
    </lineage>
</organism>
<dbReference type="InterPro" id="IPR041373">
    <property type="entry name" value="RT_RNaseH"/>
</dbReference>
<keyword evidence="5" id="KW-0378">Hydrolase</keyword>
<dbReference type="InterPro" id="IPR050951">
    <property type="entry name" value="Retrovirus_Pol_polyprotein"/>
</dbReference>
<keyword evidence="10" id="KW-1185">Reference proteome</keyword>
<evidence type="ECO:0000256" key="5">
    <source>
        <dbReference type="ARBA" id="ARBA00022801"/>
    </source>
</evidence>
<dbReference type="OMA" id="YRYNTIS"/>
<protein>
    <recommendedName>
        <fullName evidence="11">Reverse transcriptase RNase H-like domain-containing protein</fullName>
    </recommendedName>
</protein>
<dbReference type="Gene3D" id="3.10.20.370">
    <property type="match status" value="1"/>
</dbReference>
<feature type="domain" description="Reverse transcriptase RNase H-like" evidence="7">
    <location>
        <begin position="9"/>
        <end position="112"/>
    </location>
</feature>
<name>A0A168L8I5_ABSGL</name>
<evidence type="ECO:0000313" key="9">
    <source>
        <dbReference type="EMBL" id="SAL96276.1"/>
    </source>
</evidence>
<dbReference type="PANTHER" id="PTHR37984:SF5">
    <property type="entry name" value="PROTEIN NYNRIN-LIKE"/>
    <property type="match status" value="1"/>
</dbReference>
<feature type="domain" description="Integrase zinc-binding" evidence="8">
    <location>
        <begin position="192"/>
        <end position="244"/>
    </location>
</feature>
<evidence type="ECO:0000256" key="2">
    <source>
        <dbReference type="ARBA" id="ARBA00022695"/>
    </source>
</evidence>
<dbReference type="GO" id="GO:0016787">
    <property type="term" value="F:hydrolase activity"/>
    <property type="evidence" value="ECO:0007669"/>
    <property type="project" value="UniProtKB-KW"/>
</dbReference>
<evidence type="ECO:0000259" key="7">
    <source>
        <dbReference type="Pfam" id="PF17917"/>
    </source>
</evidence>
<dbReference type="STRING" id="4829.A0A168L8I5"/>
<sequence>MNTILHYPDPNLPFYVATDASNYGIGAALYQIINDQERFIGYMARSLSPSERNYNTTKRELLAIVFALKKFHKYLWGNPFTLYTDHRALTYIHTQTIASPMMINWLDTILDYSFTIVHKPGDLNIFPDLLSRLDTPSQKIQGGKYHHIQATKLRRSQSTSNDPSSQRVHLGVVRSNPRVCAIQSMKVDYITPPAQEHKSILQRIHAFGHFGAEAIIKTAHKEGLHWTNLAKEALAIVQQCPSCQ</sequence>
<keyword evidence="4" id="KW-0255">Endonuclease</keyword>
<dbReference type="Pfam" id="PF17921">
    <property type="entry name" value="Integrase_H2C2"/>
    <property type="match status" value="1"/>
</dbReference>
<evidence type="ECO:0000256" key="4">
    <source>
        <dbReference type="ARBA" id="ARBA00022759"/>
    </source>
</evidence>
<dbReference type="PANTHER" id="PTHR37984">
    <property type="entry name" value="PROTEIN CBG26694"/>
    <property type="match status" value="1"/>
</dbReference>
<dbReference type="Gene3D" id="1.10.340.70">
    <property type="match status" value="1"/>
</dbReference>
<dbReference type="OrthoDB" id="10267344at2759"/>
<evidence type="ECO:0000256" key="6">
    <source>
        <dbReference type="ARBA" id="ARBA00022918"/>
    </source>
</evidence>
<dbReference type="InterPro" id="IPR041588">
    <property type="entry name" value="Integrase_H2C2"/>
</dbReference>
<dbReference type="CDD" id="cd09274">
    <property type="entry name" value="RNase_HI_RT_Ty3"/>
    <property type="match status" value="1"/>
</dbReference>
<dbReference type="AlphaFoldDB" id="A0A168L8I5"/>
<accession>A0A168L8I5</accession>
<keyword evidence="3" id="KW-0540">Nuclease</keyword>
<keyword evidence="6" id="KW-0695">RNA-directed DNA polymerase</keyword>
<evidence type="ECO:0000313" key="10">
    <source>
        <dbReference type="Proteomes" id="UP000078561"/>
    </source>
</evidence>
<evidence type="ECO:0000256" key="1">
    <source>
        <dbReference type="ARBA" id="ARBA00022679"/>
    </source>
</evidence>
<feature type="non-terminal residue" evidence="9">
    <location>
        <position position="244"/>
    </location>
</feature>
<evidence type="ECO:0008006" key="11">
    <source>
        <dbReference type="Google" id="ProtNLM"/>
    </source>
</evidence>
<evidence type="ECO:0000256" key="3">
    <source>
        <dbReference type="ARBA" id="ARBA00022722"/>
    </source>
</evidence>
<dbReference type="GO" id="GO:0003964">
    <property type="term" value="F:RNA-directed DNA polymerase activity"/>
    <property type="evidence" value="ECO:0007669"/>
    <property type="project" value="UniProtKB-KW"/>
</dbReference>
<dbReference type="Pfam" id="PF17917">
    <property type="entry name" value="RT_RNaseH"/>
    <property type="match status" value="1"/>
</dbReference>
<reference evidence="9" key="1">
    <citation type="submission" date="2016-04" db="EMBL/GenBank/DDBJ databases">
        <authorList>
            <person name="Evans L.H."/>
            <person name="Alamgir A."/>
            <person name="Owens N."/>
            <person name="Weber N.D."/>
            <person name="Virtaneva K."/>
            <person name="Barbian K."/>
            <person name="Babar A."/>
            <person name="Rosenke K."/>
        </authorList>
    </citation>
    <scope>NUCLEOTIDE SEQUENCE [LARGE SCALE GENOMIC DNA]</scope>
    <source>
        <strain evidence="9">CBS 101.48</strain>
    </source>
</reference>
<gene>
    <name evidence="9" type="primary">ABSGL_01672.1 scaffold 2059</name>
</gene>
<dbReference type="InterPro" id="IPR043502">
    <property type="entry name" value="DNA/RNA_pol_sf"/>
</dbReference>
<dbReference type="Proteomes" id="UP000078561">
    <property type="component" value="Unassembled WGS sequence"/>
</dbReference>
<dbReference type="GO" id="GO:0004519">
    <property type="term" value="F:endonuclease activity"/>
    <property type="evidence" value="ECO:0007669"/>
    <property type="project" value="UniProtKB-KW"/>
</dbReference>
<evidence type="ECO:0000259" key="8">
    <source>
        <dbReference type="Pfam" id="PF17921"/>
    </source>
</evidence>
<dbReference type="FunFam" id="3.10.20.370:FF:000001">
    <property type="entry name" value="Retrovirus-related Pol polyprotein from transposon 17.6-like protein"/>
    <property type="match status" value="1"/>
</dbReference>
<keyword evidence="2" id="KW-0548">Nucleotidyltransferase</keyword>
<keyword evidence="1" id="KW-0808">Transferase</keyword>
<dbReference type="SUPFAM" id="SSF56672">
    <property type="entry name" value="DNA/RNA polymerases"/>
    <property type="match status" value="1"/>
</dbReference>
<dbReference type="EMBL" id="LT550899">
    <property type="protein sequence ID" value="SAL96276.1"/>
    <property type="molecule type" value="Genomic_DNA"/>
</dbReference>